<protein>
    <submittedName>
        <fullName evidence="1">Uncharacterized protein</fullName>
    </submittedName>
</protein>
<proteinExistence type="predicted"/>
<accession>A0A1W2H6V2</accession>
<name>A0A1W2H6V2_9BACT</name>
<gene>
    <name evidence="1" type="ORF">SAMN00777080_2836</name>
</gene>
<sequence>MIFIRDFFFLHFIAPLAIIIKNKPKPNIRVYKILSLSVLITCLSHHDLLSRDFIVGSFFPNQVRDWLFSSNVHTYRDLCPRFSLTVNHTGVSARCSVRQFDGCSPEASGPSKGLSIGYPIVLHPFQSIRPAFKVDSSHTRTVCIWLVAVSKHFPVHRNQA</sequence>
<dbReference type="Proteomes" id="UP000192333">
    <property type="component" value="Chromosome I"/>
</dbReference>
<evidence type="ECO:0000313" key="2">
    <source>
        <dbReference type="Proteomes" id="UP000192333"/>
    </source>
</evidence>
<organism evidence="1 2">
    <name type="scientific">Aquiflexum balticum DSM 16537</name>
    <dbReference type="NCBI Taxonomy" id="758820"/>
    <lineage>
        <taxon>Bacteria</taxon>
        <taxon>Pseudomonadati</taxon>
        <taxon>Bacteroidota</taxon>
        <taxon>Cytophagia</taxon>
        <taxon>Cytophagales</taxon>
        <taxon>Cyclobacteriaceae</taxon>
        <taxon>Aquiflexum</taxon>
    </lineage>
</organism>
<dbReference type="EMBL" id="LT838813">
    <property type="protein sequence ID" value="SMD44216.1"/>
    <property type="molecule type" value="Genomic_DNA"/>
</dbReference>
<reference evidence="2" key="1">
    <citation type="submission" date="2017-04" db="EMBL/GenBank/DDBJ databases">
        <authorList>
            <person name="Varghese N."/>
            <person name="Submissions S."/>
        </authorList>
    </citation>
    <scope>NUCLEOTIDE SEQUENCE [LARGE SCALE GENOMIC DNA]</scope>
    <source>
        <strain evidence="2">DSM 16537</strain>
    </source>
</reference>
<dbReference type="AlphaFoldDB" id="A0A1W2H6V2"/>
<dbReference type="STRING" id="758820.SAMN00777080_2836"/>
<evidence type="ECO:0000313" key="1">
    <source>
        <dbReference type="EMBL" id="SMD44216.1"/>
    </source>
</evidence>
<keyword evidence="2" id="KW-1185">Reference proteome</keyword>